<evidence type="ECO:0000256" key="1">
    <source>
        <dbReference type="SAM" id="MobiDB-lite"/>
    </source>
</evidence>
<comment type="caution">
    <text evidence="2">The sequence shown here is derived from an EMBL/GenBank/DDBJ whole genome shotgun (WGS) entry which is preliminary data.</text>
</comment>
<keyword evidence="3" id="KW-1185">Reference proteome</keyword>
<reference evidence="2 3" key="1">
    <citation type="submission" date="2019-01" db="EMBL/GenBank/DDBJ databases">
        <title>Sequencing of cultivated peanut Arachis hypogaea provides insights into genome evolution and oil improvement.</title>
        <authorList>
            <person name="Chen X."/>
        </authorList>
    </citation>
    <scope>NUCLEOTIDE SEQUENCE [LARGE SCALE GENOMIC DNA]</scope>
    <source>
        <strain evidence="3">cv. Fuhuasheng</strain>
        <tissue evidence="2">Leaves</tissue>
    </source>
</reference>
<sequence length="431" mass="49557">MTTILNPMMADHESKFECLARQGEQIARIVDYDEGERHETRGNNKGFEDIFQNENNILNRENPQIIPRGQNADDNTRSRCYVSLLESEVVKIAVMGLGFYMRRKLLNVHIPDLAHLAERVHQVELMKKEKEKYRKEQKLKSKPFTRKEKVAYVTIESSEEEFNLEAEVSSGFEIVKNSRIEMLIIDEIHNGDIEDLLEISIHINMVGPENTQGNRKPQSDKGKGATPSVDSRIVFPPDGETCPKGILSPAKLEKGKAIAHSPGTDKGKETNLDEEYFEEGDDEMIGTILIIPIEYLGEYEGDPEEDYDMDAEEAFSFIRYEEKPGYFLRPTEKQKSHLRPLKSKTWTSTPPRRIAHDLHTELDNGQVQHQLEEVPREHLCLLHAEVGSFQVQRQHQRYWLNFRTHYTQNLGKSKFSVDSKNAKGSTLPHPC</sequence>
<proteinExistence type="predicted"/>
<protein>
    <submittedName>
        <fullName evidence="2">Uncharacterized protein</fullName>
    </submittedName>
</protein>
<dbReference type="AlphaFoldDB" id="A0A444YBR3"/>
<name>A0A444YBR3_ARAHY</name>
<gene>
    <name evidence="2" type="ORF">Ahy_B07g087305</name>
</gene>
<evidence type="ECO:0000313" key="3">
    <source>
        <dbReference type="Proteomes" id="UP000289738"/>
    </source>
</evidence>
<dbReference type="Proteomes" id="UP000289738">
    <property type="component" value="Chromosome B07"/>
</dbReference>
<feature type="region of interest" description="Disordered" evidence="1">
    <location>
        <begin position="208"/>
        <end position="240"/>
    </location>
</feature>
<organism evidence="2 3">
    <name type="scientific">Arachis hypogaea</name>
    <name type="common">Peanut</name>
    <dbReference type="NCBI Taxonomy" id="3818"/>
    <lineage>
        <taxon>Eukaryota</taxon>
        <taxon>Viridiplantae</taxon>
        <taxon>Streptophyta</taxon>
        <taxon>Embryophyta</taxon>
        <taxon>Tracheophyta</taxon>
        <taxon>Spermatophyta</taxon>
        <taxon>Magnoliopsida</taxon>
        <taxon>eudicotyledons</taxon>
        <taxon>Gunneridae</taxon>
        <taxon>Pentapetalae</taxon>
        <taxon>rosids</taxon>
        <taxon>fabids</taxon>
        <taxon>Fabales</taxon>
        <taxon>Fabaceae</taxon>
        <taxon>Papilionoideae</taxon>
        <taxon>50 kb inversion clade</taxon>
        <taxon>dalbergioids sensu lato</taxon>
        <taxon>Dalbergieae</taxon>
        <taxon>Pterocarpus clade</taxon>
        <taxon>Arachis</taxon>
    </lineage>
</organism>
<accession>A0A444YBR3</accession>
<dbReference type="EMBL" id="SDMP01000017">
    <property type="protein sequence ID" value="RYQ99372.1"/>
    <property type="molecule type" value="Genomic_DNA"/>
</dbReference>
<evidence type="ECO:0000313" key="2">
    <source>
        <dbReference type="EMBL" id="RYQ99372.1"/>
    </source>
</evidence>